<organism evidence="1 2">
    <name type="scientific">Rhodopirellula baltica WH47</name>
    <dbReference type="NCBI Taxonomy" id="991778"/>
    <lineage>
        <taxon>Bacteria</taxon>
        <taxon>Pseudomonadati</taxon>
        <taxon>Planctomycetota</taxon>
        <taxon>Planctomycetia</taxon>
        <taxon>Pirellulales</taxon>
        <taxon>Pirellulaceae</taxon>
        <taxon>Rhodopirellula</taxon>
    </lineage>
</organism>
<dbReference type="AlphaFoldDB" id="F2AQK8"/>
<evidence type="ECO:0000313" key="1">
    <source>
        <dbReference type="EMBL" id="EGF28018.1"/>
    </source>
</evidence>
<sequence length="72" mass="7936">MTELLEKAFENASKLTPLEQDALAKWLLTQMEDDRRWDASFGNSSSLLASLATEALREKDSGAAVPLVPDEL</sequence>
<reference evidence="1 2" key="1">
    <citation type="journal article" date="2013" name="Mar. Genomics">
        <title>Expression of sulfatases in Rhodopirellula baltica and the diversity of sulfatases in the genus Rhodopirellula.</title>
        <authorList>
            <person name="Wegner C.E."/>
            <person name="Richter-Heitmann T."/>
            <person name="Klindworth A."/>
            <person name="Klockow C."/>
            <person name="Richter M."/>
            <person name="Achstetter T."/>
            <person name="Glockner F.O."/>
            <person name="Harder J."/>
        </authorList>
    </citation>
    <scope>NUCLEOTIDE SEQUENCE [LARGE SCALE GENOMIC DNA]</scope>
    <source>
        <strain evidence="1 2">WH47</strain>
    </source>
</reference>
<comment type="caution">
    <text evidence="1">The sequence shown here is derived from an EMBL/GenBank/DDBJ whole genome shotgun (WGS) entry which is preliminary data.</text>
</comment>
<dbReference type="PATRIC" id="fig|991778.3.peg.2096"/>
<name>F2AQK8_RHOBT</name>
<dbReference type="RefSeq" id="WP_007325919.1">
    <property type="nucleotide sequence ID" value="NZ_AFAR01000117.1"/>
</dbReference>
<evidence type="ECO:0000313" key="2">
    <source>
        <dbReference type="Proteomes" id="UP000006222"/>
    </source>
</evidence>
<protein>
    <submittedName>
        <fullName evidence="1">Uncharacterized protein</fullName>
    </submittedName>
</protein>
<dbReference type="Proteomes" id="UP000006222">
    <property type="component" value="Unassembled WGS sequence"/>
</dbReference>
<gene>
    <name evidence="1" type="ORF">RBWH47_01236</name>
</gene>
<accession>F2AQK8</accession>
<proteinExistence type="predicted"/>
<dbReference type="EMBL" id="AFAR01000117">
    <property type="protein sequence ID" value="EGF28018.1"/>
    <property type="molecule type" value="Genomic_DNA"/>
</dbReference>